<proteinExistence type="predicted"/>
<evidence type="ECO:0000313" key="1">
    <source>
        <dbReference type="EMBL" id="GFY85720.1"/>
    </source>
</evidence>
<organism evidence="1 2">
    <name type="scientific">Actinidia rufa</name>
    <dbReference type="NCBI Taxonomy" id="165716"/>
    <lineage>
        <taxon>Eukaryota</taxon>
        <taxon>Viridiplantae</taxon>
        <taxon>Streptophyta</taxon>
        <taxon>Embryophyta</taxon>
        <taxon>Tracheophyta</taxon>
        <taxon>Spermatophyta</taxon>
        <taxon>Magnoliopsida</taxon>
        <taxon>eudicotyledons</taxon>
        <taxon>Gunneridae</taxon>
        <taxon>Pentapetalae</taxon>
        <taxon>asterids</taxon>
        <taxon>Ericales</taxon>
        <taxon>Actinidiaceae</taxon>
        <taxon>Actinidia</taxon>
    </lineage>
</organism>
<dbReference type="AlphaFoldDB" id="A0A7J0EH63"/>
<dbReference type="EMBL" id="BJWL01000004">
    <property type="protein sequence ID" value="GFY85720.1"/>
    <property type="molecule type" value="Genomic_DNA"/>
</dbReference>
<reference evidence="1 2" key="1">
    <citation type="submission" date="2019-07" db="EMBL/GenBank/DDBJ databases">
        <title>De Novo Assembly of kiwifruit Actinidia rufa.</title>
        <authorList>
            <person name="Sugita-Konishi S."/>
            <person name="Sato K."/>
            <person name="Mori E."/>
            <person name="Abe Y."/>
            <person name="Kisaki G."/>
            <person name="Hamano K."/>
            <person name="Suezawa K."/>
            <person name="Otani M."/>
            <person name="Fukuda T."/>
            <person name="Manabe T."/>
            <person name="Gomi K."/>
            <person name="Tabuchi M."/>
            <person name="Akimitsu K."/>
            <person name="Kataoka I."/>
        </authorList>
    </citation>
    <scope>NUCLEOTIDE SEQUENCE [LARGE SCALE GENOMIC DNA]</scope>
    <source>
        <strain evidence="2">cv. Fuchu</strain>
    </source>
</reference>
<gene>
    <name evidence="1" type="ORF">Acr_04g0004580</name>
</gene>
<comment type="caution">
    <text evidence="1">The sequence shown here is derived from an EMBL/GenBank/DDBJ whole genome shotgun (WGS) entry which is preliminary data.</text>
</comment>
<dbReference type="Proteomes" id="UP000585474">
    <property type="component" value="Unassembled WGS sequence"/>
</dbReference>
<accession>A0A7J0EH63</accession>
<evidence type="ECO:0000313" key="2">
    <source>
        <dbReference type="Proteomes" id="UP000585474"/>
    </source>
</evidence>
<name>A0A7J0EH63_9ERIC</name>
<keyword evidence="2" id="KW-1185">Reference proteome</keyword>
<protein>
    <submittedName>
        <fullName evidence="1">Uncharacterized protein</fullName>
    </submittedName>
</protein>
<sequence>MKKRERNLRAAFWEKSKETEMLWKQKSRVKWIKEGDRNTRYFQAMANNRYRRNFLGSILVDGQLVGEPTQIKDEAVSYFSSIFDNKRWLKPSLGGEAFRTLTESDRNMLEGVFTEENVHKAVKECSDFKVPGPDGFNITFTKKAWNVMKGDANYHGEVYLQNFVEDSVIKIQKASYNPKEFSDVDVVRC</sequence>
<dbReference type="OrthoDB" id="1938551at2759"/>